<evidence type="ECO:0000313" key="2">
    <source>
        <dbReference type="Proteomes" id="UP000019763"/>
    </source>
</evidence>
<dbReference type="GeneID" id="22916686"/>
<gene>
    <name evidence="1" type="ORF">GNI_227470</name>
</gene>
<sequence>VEGLTFDPKSERELDKIIDDVALRIDAERPSVGLLVEVLSGSGVNTSGRSGEVTRMT</sequence>
<accession>A0A023AX17</accession>
<proteinExistence type="predicted"/>
<feature type="non-terminal residue" evidence="1">
    <location>
        <position position="1"/>
    </location>
</feature>
<dbReference type="AlphaFoldDB" id="A0A023AX17"/>
<dbReference type="VEuPathDB" id="CryptoDB:GNI_227470"/>
<name>A0A023AX17_GRENI</name>
<dbReference type="EMBL" id="AFNH02001811">
    <property type="protein sequence ID" value="EZG42775.1"/>
    <property type="molecule type" value="Genomic_DNA"/>
</dbReference>
<organism evidence="1 2">
    <name type="scientific">Gregarina niphandrodes</name>
    <name type="common">Septate eugregarine</name>
    <dbReference type="NCBI Taxonomy" id="110365"/>
    <lineage>
        <taxon>Eukaryota</taxon>
        <taxon>Sar</taxon>
        <taxon>Alveolata</taxon>
        <taxon>Apicomplexa</taxon>
        <taxon>Conoidasida</taxon>
        <taxon>Gregarinasina</taxon>
        <taxon>Eugregarinorida</taxon>
        <taxon>Gregarinidae</taxon>
        <taxon>Gregarina</taxon>
    </lineage>
</organism>
<dbReference type="RefSeq" id="XP_011133946.1">
    <property type="nucleotide sequence ID" value="XM_011135644.1"/>
</dbReference>
<evidence type="ECO:0000313" key="1">
    <source>
        <dbReference type="EMBL" id="EZG42775.1"/>
    </source>
</evidence>
<keyword evidence="2" id="KW-1185">Reference proteome</keyword>
<protein>
    <submittedName>
        <fullName evidence="1">Uncharacterized protein</fullName>
    </submittedName>
</protein>
<dbReference type="Proteomes" id="UP000019763">
    <property type="component" value="Unassembled WGS sequence"/>
</dbReference>
<comment type="caution">
    <text evidence="1">The sequence shown here is derived from an EMBL/GenBank/DDBJ whole genome shotgun (WGS) entry which is preliminary data.</text>
</comment>
<reference evidence="1" key="1">
    <citation type="submission" date="2013-12" db="EMBL/GenBank/DDBJ databases">
        <authorList>
            <person name="Omoto C.K."/>
            <person name="Sibley D."/>
            <person name="Venepally P."/>
            <person name="Hadjithomas M."/>
            <person name="Karamycheva S."/>
            <person name="Brunk B."/>
            <person name="Roos D."/>
            <person name="Caler E."/>
            <person name="Lorenzi H."/>
        </authorList>
    </citation>
    <scope>NUCLEOTIDE SEQUENCE</scope>
</reference>